<sequence>MKFKRLSLFFIASISLATGSYAQSLRQQVLRPDENFVPLVAQVKFDNIKGSAFFGEDWSMGNVELGDKKVYTNVSLRYDQVRDIVYIKQGAQVLEVKGVRSFMVNDGKSKRYFQNGELALGDRMAPGFYETLLTKGEMKLVKRTVKREITTAGYNALLEKRFDTEVAYTLVDGGKRFSFKANERSLLKAVKKQGLKLASNLDKEEIKEEADLIRILNAS</sequence>
<dbReference type="Proteomes" id="UP000240912">
    <property type="component" value="Unassembled WGS sequence"/>
</dbReference>
<evidence type="ECO:0000313" key="2">
    <source>
        <dbReference type="EMBL" id="PST84994.1"/>
    </source>
</evidence>
<protein>
    <submittedName>
        <fullName evidence="2">Uncharacterized protein</fullName>
    </submittedName>
</protein>
<evidence type="ECO:0000256" key="1">
    <source>
        <dbReference type="SAM" id="SignalP"/>
    </source>
</evidence>
<accession>A0A2T3HRA7</accession>
<name>A0A2T3HRA7_9SPHI</name>
<reference evidence="2 3" key="1">
    <citation type="submission" date="2018-03" db="EMBL/GenBank/DDBJ databases">
        <authorList>
            <person name="Keele B.F."/>
        </authorList>
    </citation>
    <scope>NUCLEOTIDE SEQUENCE [LARGE SCALE GENOMIC DNA]</scope>
    <source>
        <strain evidence="2 3">YL28-9</strain>
    </source>
</reference>
<dbReference type="AlphaFoldDB" id="A0A2T3HRA7"/>
<keyword evidence="3" id="KW-1185">Reference proteome</keyword>
<dbReference type="EMBL" id="PYLS01000001">
    <property type="protein sequence ID" value="PST84994.1"/>
    <property type="molecule type" value="Genomic_DNA"/>
</dbReference>
<evidence type="ECO:0000313" key="3">
    <source>
        <dbReference type="Proteomes" id="UP000240912"/>
    </source>
</evidence>
<feature type="signal peptide" evidence="1">
    <location>
        <begin position="1"/>
        <end position="22"/>
    </location>
</feature>
<dbReference type="RefSeq" id="WP_107213293.1">
    <property type="nucleotide sequence ID" value="NZ_KZ686268.1"/>
</dbReference>
<comment type="caution">
    <text evidence="2">The sequence shown here is derived from an EMBL/GenBank/DDBJ whole genome shotgun (WGS) entry which is preliminary data.</text>
</comment>
<keyword evidence="1" id="KW-0732">Signal</keyword>
<feature type="chain" id="PRO_5015444906" evidence="1">
    <location>
        <begin position="23"/>
        <end position="219"/>
    </location>
</feature>
<organism evidence="2 3">
    <name type="scientific">Pedobacter yulinensis</name>
    <dbReference type="NCBI Taxonomy" id="2126353"/>
    <lineage>
        <taxon>Bacteria</taxon>
        <taxon>Pseudomonadati</taxon>
        <taxon>Bacteroidota</taxon>
        <taxon>Sphingobacteriia</taxon>
        <taxon>Sphingobacteriales</taxon>
        <taxon>Sphingobacteriaceae</taxon>
        <taxon>Pedobacter</taxon>
    </lineage>
</organism>
<gene>
    <name evidence="2" type="ORF">C7T94_02435</name>
</gene>
<proteinExistence type="predicted"/>
<dbReference type="OrthoDB" id="680837at2"/>